<dbReference type="Gene3D" id="1.20.1250.20">
    <property type="entry name" value="MFS general substrate transporter like domains"/>
    <property type="match status" value="1"/>
</dbReference>
<protein>
    <submittedName>
        <fullName evidence="9">Protein NRT1/ PTR FAMILY 1.2</fullName>
    </submittedName>
</protein>
<keyword evidence="5 7" id="KW-0472">Membrane</keyword>
<feature type="transmembrane region" description="Helical" evidence="7">
    <location>
        <begin position="187"/>
        <end position="206"/>
    </location>
</feature>
<sequence length="585" mass="64415">METTPSDEKKTIREPLLITPSLSKGGFRTLPFIIANEAFERVASLGLSPNMILYLTRDYGMETARAAKVIFIWTAANNFTPILGAFVADSYVGKYRMIGFGSILSFLGMVLLWLTAMIPQARPYCDQFSSICESPTTPQLLFLYSSLGLMSIGTGGIRSSSLVFGADQLNKGSNPENAETLQSFFSWYYASVSFSALIAVTGIVYIQDNLGWKMGFGVPVMLMFISALSFYLASSLYVKLKARTSLFTGFAQVLVASFRNRHINLPSQPTDEVYCLRKGSMLHMPSEKLRFLNKACVIKNPQQDLTSDGNASNPWSLCTVDQVEELKALIRVIPLFSTGIMISVTLTQSSFTVIQAGTMDRHITPKFEIPAGSLSMFLMISLIAWIALYDRILLPLASKMKGKPVRLGLKQRMGIGLLCSCASMVALAIVEYIRREIAIQEGLSDEPQAMVHMSALWLLPYNVLSGLAEAFAGVGQIEFFYAELPKTMSSIGSNLFGLGAFVASLVASFITSIVDDVTKKGGDSWVSSNVNKGHYDYYYWLLFGLSILNFMYFLACSKAYGPCRGDDGGQSQATRRGNQERIDEC</sequence>
<feature type="transmembrane region" description="Helical" evidence="7">
    <location>
        <begin position="374"/>
        <end position="394"/>
    </location>
</feature>
<dbReference type="InterPro" id="IPR000109">
    <property type="entry name" value="POT_fam"/>
</dbReference>
<comment type="similarity">
    <text evidence="2">Belongs to the major facilitator superfamily. Proton-dependent oligopeptide transporter (POT/PTR) (TC 2.A.17) family.</text>
</comment>
<organism evidence="8 9">
    <name type="scientific">Herrania umbratica</name>
    <dbReference type="NCBI Taxonomy" id="108875"/>
    <lineage>
        <taxon>Eukaryota</taxon>
        <taxon>Viridiplantae</taxon>
        <taxon>Streptophyta</taxon>
        <taxon>Embryophyta</taxon>
        <taxon>Tracheophyta</taxon>
        <taxon>Spermatophyta</taxon>
        <taxon>Magnoliopsida</taxon>
        <taxon>eudicotyledons</taxon>
        <taxon>Gunneridae</taxon>
        <taxon>Pentapetalae</taxon>
        <taxon>rosids</taxon>
        <taxon>malvids</taxon>
        <taxon>Malvales</taxon>
        <taxon>Malvaceae</taxon>
        <taxon>Byttnerioideae</taxon>
        <taxon>Herrania</taxon>
    </lineage>
</organism>
<dbReference type="GO" id="GO:0022857">
    <property type="term" value="F:transmembrane transporter activity"/>
    <property type="evidence" value="ECO:0007669"/>
    <property type="project" value="InterPro"/>
</dbReference>
<accession>A0A6J0ZRD3</accession>
<dbReference type="Proteomes" id="UP000504621">
    <property type="component" value="Unplaced"/>
</dbReference>
<evidence type="ECO:0000256" key="3">
    <source>
        <dbReference type="ARBA" id="ARBA00022692"/>
    </source>
</evidence>
<feature type="transmembrane region" description="Helical" evidence="7">
    <location>
        <begin position="70"/>
        <end position="88"/>
    </location>
</feature>
<evidence type="ECO:0000256" key="2">
    <source>
        <dbReference type="ARBA" id="ARBA00005982"/>
    </source>
</evidence>
<dbReference type="GeneID" id="110411492"/>
<feature type="transmembrane region" description="Helical" evidence="7">
    <location>
        <begin position="537"/>
        <end position="555"/>
    </location>
</feature>
<comment type="subcellular location">
    <subcellularLocation>
        <location evidence="1">Membrane</location>
        <topology evidence="1">Multi-pass membrane protein</topology>
    </subcellularLocation>
</comment>
<gene>
    <name evidence="9" type="primary">LOC110411492</name>
</gene>
<dbReference type="OrthoDB" id="8904098at2759"/>
<feature type="transmembrane region" description="Helical" evidence="7">
    <location>
        <begin position="100"/>
        <end position="121"/>
    </location>
</feature>
<dbReference type="AlphaFoldDB" id="A0A6J0ZRD3"/>
<feature type="transmembrane region" description="Helical" evidence="7">
    <location>
        <begin position="495"/>
        <end position="514"/>
    </location>
</feature>
<evidence type="ECO:0000256" key="5">
    <source>
        <dbReference type="ARBA" id="ARBA00023136"/>
    </source>
</evidence>
<evidence type="ECO:0000256" key="4">
    <source>
        <dbReference type="ARBA" id="ARBA00022989"/>
    </source>
</evidence>
<keyword evidence="3 7" id="KW-0812">Transmembrane</keyword>
<keyword evidence="4 7" id="KW-1133">Transmembrane helix</keyword>
<evidence type="ECO:0000256" key="1">
    <source>
        <dbReference type="ARBA" id="ARBA00004141"/>
    </source>
</evidence>
<proteinExistence type="inferred from homology"/>
<keyword evidence="8" id="KW-1185">Reference proteome</keyword>
<feature type="transmembrane region" description="Helical" evidence="7">
    <location>
        <begin position="332"/>
        <end position="354"/>
    </location>
</feature>
<evidence type="ECO:0000313" key="9">
    <source>
        <dbReference type="RefSeq" id="XP_021277347.1"/>
    </source>
</evidence>
<evidence type="ECO:0000313" key="8">
    <source>
        <dbReference type="Proteomes" id="UP000504621"/>
    </source>
</evidence>
<feature type="transmembrane region" description="Helical" evidence="7">
    <location>
        <begin position="218"/>
        <end position="238"/>
    </location>
</feature>
<dbReference type="CDD" id="cd17416">
    <property type="entry name" value="MFS_NPF1_2"/>
    <property type="match status" value="1"/>
</dbReference>
<dbReference type="SUPFAM" id="SSF103473">
    <property type="entry name" value="MFS general substrate transporter"/>
    <property type="match status" value="1"/>
</dbReference>
<dbReference type="RefSeq" id="XP_021277347.1">
    <property type="nucleotide sequence ID" value="XM_021421672.1"/>
</dbReference>
<dbReference type="PANTHER" id="PTHR11654">
    <property type="entry name" value="OLIGOPEPTIDE TRANSPORTER-RELATED"/>
    <property type="match status" value="1"/>
</dbReference>
<dbReference type="Pfam" id="PF00854">
    <property type="entry name" value="PTR2"/>
    <property type="match status" value="1"/>
</dbReference>
<dbReference type="InterPro" id="IPR036259">
    <property type="entry name" value="MFS_trans_sf"/>
</dbReference>
<feature type="transmembrane region" description="Helical" evidence="7">
    <location>
        <begin position="415"/>
        <end position="434"/>
    </location>
</feature>
<reference evidence="9" key="1">
    <citation type="submission" date="2025-08" db="UniProtKB">
        <authorList>
            <consortium name="RefSeq"/>
        </authorList>
    </citation>
    <scope>IDENTIFICATION</scope>
    <source>
        <tissue evidence="9">Leaf</tissue>
    </source>
</reference>
<evidence type="ECO:0000256" key="6">
    <source>
        <dbReference type="SAM" id="MobiDB-lite"/>
    </source>
</evidence>
<feature type="transmembrane region" description="Helical" evidence="7">
    <location>
        <begin position="454"/>
        <end position="474"/>
    </location>
</feature>
<name>A0A6J0ZRD3_9ROSI</name>
<evidence type="ECO:0000256" key="7">
    <source>
        <dbReference type="SAM" id="Phobius"/>
    </source>
</evidence>
<feature type="region of interest" description="Disordered" evidence="6">
    <location>
        <begin position="565"/>
        <end position="585"/>
    </location>
</feature>
<dbReference type="GO" id="GO:0016020">
    <property type="term" value="C:membrane"/>
    <property type="evidence" value="ECO:0007669"/>
    <property type="project" value="UniProtKB-SubCell"/>
</dbReference>